<comment type="caution">
    <text evidence="2">The sequence shown here is derived from an EMBL/GenBank/DDBJ whole genome shotgun (WGS) entry which is preliminary data.</text>
</comment>
<protein>
    <submittedName>
        <fullName evidence="2">Uncharacterized protein</fullName>
    </submittedName>
</protein>
<gene>
    <name evidence="2" type="ORF">PGT21_037182</name>
</gene>
<feature type="region of interest" description="Disordered" evidence="1">
    <location>
        <begin position="1"/>
        <end position="45"/>
    </location>
</feature>
<organism evidence="2 3">
    <name type="scientific">Puccinia graminis f. sp. tritici</name>
    <dbReference type="NCBI Taxonomy" id="56615"/>
    <lineage>
        <taxon>Eukaryota</taxon>
        <taxon>Fungi</taxon>
        <taxon>Dikarya</taxon>
        <taxon>Basidiomycota</taxon>
        <taxon>Pucciniomycotina</taxon>
        <taxon>Pucciniomycetes</taxon>
        <taxon>Pucciniales</taxon>
        <taxon>Pucciniaceae</taxon>
        <taxon>Puccinia</taxon>
    </lineage>
</organism>
<sequence>MTIDHMIQMESTASLPRPKTLEDQIPGFSPASGGQLDRVDRPGGGGQVLIRTLEVCS</sequence>
<dbReference type="Proteomes" id="UP000324748">
    <property type="component" value="Unassembled WGS sequence"/>
</dbReference>
<keyword evidence="3" id="KW-1185">Reference proteome</keyword>
<dbReference type="EMBL" id="VSWC01000001">
    <property type="protein sequence ID" value="KAA1120127.1"/>
    <property type="molecule type" value="Genomic_DNA"/>
</dbReference>
<name>A0A5B0R3P0_PUCGR</name>
<accession>A0A5B0R3P0</accession>
<evidence type="ECO:0000313" key="2">
    <source>
        <dbReference type="EMBL" id="KAA1120127.1"/>
    </source>
</evidence>
<evidence type="ECO:0000256" key="1">
    <source>
        <dbReference type="SAM" id="MobiDB-lite"/>
    </source>
</evidence>
<evidence type="ECO:0000313" key="3">
    <source>
        <dbReference type="Proteomes" id="UP000324748"/>
    </source>
</evidence>
<dbReference type="AlphaFoldDB" id="A0A5B0R3P0"/>
<proteinExistence type="predicted"/>
<reference evidence="2 3" key="1">
    <citation type="submission" date="2019-05" db="EMBL/GenBank/DDBJ databases">
        <title>Emergence of the Ug99 lineage of the wheat stem rust pathogen through somatic hybridization.</title>
        <authorList>
            <person name="Li F."/>
            <person name="Upadhyaya N.M."/>
            <person name="Sperschneider J."/>
            <person name="Matny O."/>
            <person name="Nguyen-Phuc H."/>
            <person name="Mago R."/>
            <person name="Raley C."/>
            <person name="Miller M.E."/>
            <person name="Silverstein K.A.T."/>
            <person name="Henningsen E."/>
            <person name="Hirsch C.D."/>
            <person name="Visser B."/>
            <person name="Pretorius Z.A."/>
            <person name="Steffenson B.J."/>
            <person name="Schwessinger B."/>
            <person name="Dodds P.N."/>
            <person name="Figueroa M."/>
        </authorList>
    </citation>
    <scope>NUCLEOTIDE SEQUENCE [LARGE SCALE GENOMIC DNA]</scope>
    <source>
        <strain evidence="2">21-0</strain>
    </source>
</reference>